<dbReference type="NCBIfam" id="NF005559">
    <property type="entry name" value="PRK07231.1"/>
    <property type="match status" value="1"/>
</dbReference>
<dbReference type="RefSeq" id="WP_079604855.1">
    <property type="nucleotide sequence ID" value="NZ_LT670817.1"/>
</dbReference>
<dbReference type="InterPro" id="IPR036291">
    <property type="entry name" value="NAD(P)-bd_dom_sf"/>
</dbReference>
<evidence type="ECO:0000313" key="4">
    <source>
        <dbReference type="Proteomes" id="UP000189796"/>
    </source>
</evidence>
<dbReference type="InterPro" id="IPR057326">
    <property type="entry name" value="KR_dom"/>
</dbReference>
<dbReference type="SMART" id="SM00822">
    <property type="entry name" value="PKS_KR"/>
    <property type="match status" value="1"/>
</dbReference>
<dbReference type="Proteomes" id="UP000189796">
    <property type="component" value="Chromosome I"/>
</dbReference>
<dbReference type="PRINTS" id="PR00081">
    <property type="entry name" value="GDHRDH"/>
</dbReference>
<dbReference type="InterPro" id="IPR002347">
    <property type="entry name" value="SDR_fam"/>
</dbReference>
<dbReference type="PRINTS" id="PR00080">
    <property type="entry name" value="SDRFAMILY"/>
</dbReference>
<proteinExistence type="inferred from homology"/>
<dbReference type="SUPFAM" id="SSF51735">
    <property type="entry name" value="NAD(P)-binding Rossmann-fold domains"/>
    <property type="match status" value="1"/>
</dbReference>
<dbReference type="AlphaFoldDB" id="A0A1M5WAI9"/>
<evidence type="ECO:0000256" key="1">
    <source>
        <dbReference type="ARBA" id="ARBA00006484"/>
    </source>
</evidence>
<dbReference type="GO" id="GO:0032787">
    <property type="term" value="P:monocarboxylic acid metabolic process"/>
    <property type="evidence" value="ECO:0007669"/>
    <property type="project" value="UniProtKB-ARBA"/>
</dbReference>
<evidence type="ECO:0000259" key="2">
    <source>
        <dbReference type="SMART" id="SM00822"/>
    </source>
</evidence>
<dbReference type="OrthoDB" id="9804774at2"/>
<comment type="similarity">
    <text evidence="1">Belongs to the short-chain dehydrogenases/reductases (SDR) family.</text>
</comment>
<dbReference type="EMBL" id="LT670817">
    <property type="protein sequence ID" value="SHH84512.1"/>
    <property type="molecule type" value="Genomic_DNA"/>
</dbReference>
<feature type="domain" description="Ketoreductase" evidence="2">
    <location>
        <begin position="8"/>
        <end position="189"/>
    </location>
</feature>
<dbReference type="PANTHER" id="PTHR42879">
    <property type="entry name" value="3-OXOACYL-(ACYL-CARRIER-PROTEIN) REDUCTASE"/>
    <property type="match status" value="1"/>
</dbReference>
<organism evidence="3 4">
    <name type="scientific">Bradyrhizobium erythrophlei</name>
    <dbReference type="NCBI Taxonomy" id="1437360"/>
    <lineage>
        <taxon>Bacteria</taxon>
        <taxon>Pseudomonadati</taxon>
        <taxon>Pseudomonadota</taxon>
        <taxon>Alphaproteobacteria</taxon>
        <taxon>Hyphomicrobiales</taxon>
        <taxon>Nitrobacteraceae</taxon>
        <taxon>Bradyrhizobium</taxon>
    </lineage>
</organism>
<dbReference type="InterPro" id="IPR020904">
    <property type="entry name" value="Sc_DH/Rdtase_CS"/>
</dbReference>
<name>A0A1M5WAI9_9BRAD</name>
<dbReference type="Gene3D" id="3.40.50.720">
    <property type="entry name" value="NAD(P)-binding Rossmann-like Domain"/>
    <property type="match status" value="1"/>
</dbReference>
<dbReference type="PROSITE" id="PS00061">
    <property type="entry name" value="ADH_SHORT"/>
    <property type="match status" value="1"/>
</dbReference>
<evidence type="ECO:0000313" key="3">
    <source>
        <dbReference type="EMBL" id="SHH84512.1"/>
    </source>
</evidence>
<dbReference type="InterPro" id="IPR050259">
    <property type="entry name" value="SDR"/>
</dbReference>
<gene>
    <name evidence="3" type="ORF">SAMN05443248_6450</name>
</gene>
<dbReference type="FunFam" id="3.40.50.720:FF:000084">
    <property type="entry name" value="Short-chain dehydrogenase reductase"/>
    <property type="match status" value="1"/>
</dbReference>
<dbReference type="Pfam" id="PF13561">
    <property type="entry name" value="adh_short_C2"/>
    <property type="match status" value="1"/>
</dbReference>
<reference evidence="3 4" key="1">
    <citation type="submission" date="2016-11" db="EMBL/GenBank/DDBJ databases">
        <authorList>
            <person name="Jaros S."/>
            <person name="Januszkiewicz K."/>
            <person name="Wedrychowicz H."/>
        </authorList>
    </citation>
    <scope>NUCLEOTIDE SEQUENCE [LARGE SCALE GENOMIC DNA]</scope>
    <source>
        <strain evidence="3 4">GAS138</strain>
    </source>
</reference>
<dbReference type="PANTHER" id="PTHR42879:SF2">
    <property type="entry name" value="3-OXOACYL-[ACYL-CARRIER-PROTEIN] REDUCTASE FABG"/>
    <property type="match status" value="1"/>
</dbReference>
<sequence>MDLKLKDRVAVVTGGGSGIGQGIARALAAEGCKLHIWDRDKSAAQETASSLTATGVIAQSTAVDVGDPSAVERAFAETLARNSRLDILVNAAGVLSTGLVADLPTTEWQRIAQVNLAGVIYCVKAAIPVMKQQRHGRIINIASVSAMRGGGSVGNTLYGTTKAGVVALTMGLARELGPFGITANALAPAVVDTAMTHTALTEDAKRRILERIPLGRLAQLSDIADIAAFLASERAGFITGATIPVDGGILTT</sequence>
<accession>A0A1M5WAI9</accession>
<protein>
    <submittedName>
        <fullName evidence="3">3-oxoacyl-[acyl-carrier protein] reductase</fullName>
    </submittedName>
</protein>